<dbReference type="PANTHER" id="PTHR42852">
    <property type="entry name" value="THIOL:DISULFIDE INTERCHANGE PROTEIN DSBE"/>
    <property type="match status" value="1"/>
</dbReference>
<keyword evidence="3" id="KW-1015">Disulfide bond</keyword>
<dbReference type="Gene3D" id="3.40.30.10">
    <property type="entry name" value="Glutaredoxin"/>
    <property type="match status" value="1"/>
</dbReference>
<gene>
    <name evidence="6" type="ORF">KEM10_05290</name>
</gene>
<evidence type="ECO:0000256" key="3">
    <source>
        <dbReference type="ARBA" id="ARBA00023157"/>
    </source>
</evidence>
<comment type="caution">
    <text evidence="6">The sequence shown here is derived from an EMBL/GenBank/DDBJ whole genome shotgun (WGS) entry which is preliminary data.</text>
</comment>
<dbReference type="InterPro" id="IPR036249">
    <property type="entry name" value="Thioredoxin-like_sf"/>
</dbReference>
<dbReference type="PROSITE" id="PS51352">
    <property type="entry name" value="THIOREDOXIN_2"/>
    <property type="match status" value="1"/>
</dbReference>
<dbReference type="InterPro" id="IPR013740">
    <property type="entry name" value="Redoxin"/>
</dbReference>
<name>A0ABS5JS33_9BACT</name>
<feature type="domain" description="Thioredoxin" evidence="5">
    <location>
        <begin position="318"/>
        <end position="460"/>
    </location>
</feature>
<keyword evidence="7" id="KW-1185">Reference proteome</keyword>
<reference evidence="6 7" key="1">
    <citation type="journal article" date="2015" name="Int. J. Syst. Evol. Microbiol.">
        <title>Carboxylicivirga linearis sp. nov., isolated from a sea cucumber culture pond.</title>
        <authorList>
            <person name="Wang F.Q."/>
            <person name="Zhou Y.X."/>
            <person name="Lin X.Z."/>
            <person name="Chen G.J."/>
            <person name="Du Z.J."/>
        </authorList>
    </citation>
    <scope>NUCLEOTIDE SEQUENCE [LARGE SCALE GENOMIC DNA]</scope>
    <source>
        <strain evidence="6 7">FB218</strain>
    </source>
</reference>
<dbReference type="EMBL" id="JAGUCO010000002">
    <property type="protein sequence ID" value="MBS2097684.1"/>
    <property type="molecule type" value="Genomic_DNA"/>
</dbReference>
<evidence type="ECO:0000313" key="6">
    <source>
        <dbReference type="EMBL" id="MBS2097684.1"/>
    </source>
</evidence>
<evidence type="ECO:0000256" key="2">
    <source>
        <dbReference type="ARBA" id="ARBA00022748"/>
    </source>
</evidence>
<dbReference type="InterPro" id="IPR013766">
    <property type="entry name" value="Thioredoxin_domain"/>
</dbReference>
<dbReference type="PANTHER" id="PTHR42852:SF6">
    <property type="entry name" value="THIOL:DISULFIDE INTERCHANGE PROTEIN DSBE"/>
    <property type="match status" value="1"/>
</dbReference>
<organism evidence="6 7">
    <name type="scientific">Carboxylicivirga linearis</name>
    <dbReference type="NCBI Taxonomy" id="1628157"/>
    <lineage>
        <taxon>Bacteria</taxon>
        <taxon>Pseudomonadati</taxon>
        <taxon>Bacteroidota</taxon>
        <taxon>Bacteroidia</taxon>
        <taxon>Marinilabiliales</taxon>
        <taxon>Marinilabiliaceae</taxon>
        <taxon>Carboxylicivirga</taxon>
    </lineage>
</organism>
<evidence type="ECO:0000259" key="5">
    <source>
        <dbReference type="PROSITE" id="PS51352"/>
    </source>
</evidence>
<dbReference type="Pfam" id="PF08534">
    <property type="entry name" value="Redoxin"/>
    <property type="match status" value="1"/>
</dbReference>
<sequence>MKNVLILIITLFFYSCTSNNKIKISGKIHNCPDSIVRVYLPALQKYDTIAHIKSDGTYQGLLSVPNEMIGYIYWGKTYINSNFKPGTEIHIEAKYNEILEHNYSNIELKGDGAPNVKLLLKLKSIKGNFSQKNLFNQSFSKFKEEINSLNYDLGKTLNKYNTPKNTSFLTKVQLINDVYVAKICSEFLRKHKAANNDSIQMIQVLFDEVPLDKIEFYKEILTYKYYVVDHYERNIDDTLKNKKLNKYTVKGTSEVFDQIEKLNSNQLIKDELGNRHLRHYSMSPRNTQEIMELRYHNIIKNEIYLTEIESEINKVNKLKTGVIAPVFSYKDINGKLITSDDLKGKVIYIDVWATECGPCIGEIPYLKSLERELKNLDVAFVSISVDNDKSKWEKMVVEKALCGYQLFAPDAYDSEIIKDYAIRGIPRFIIIDKEGKLVNTNASRPSNPETKEKLIELANS</sequence>
<evidence type="ECO:0000313" key="7">
    <source>
        <dbReference type="Proteomes" id="UP000708576"/>
    </source>
</evidence>
<comment type="subcellular location">
    <subcellularLocation>
        <location evidence="1">Cell envelope</location>
    </subcellularLocation>
</comment>
<evidence type="ECO:0000256" key="1">
    <source>
        <dbReference type="ARBA" id="ARBA00004196"/>
    </source>
</evidence>
<dbReference type="Proteomes" id="UP000708576">
    <property type="component" value="Unassembled WGS sequence"/>
</dbReference>
<keyword evidence="4" id="KW-0676">Redox-active center</keyword>
<evidence type="ECO:0000256" key="4">
    <source>
        <dbReference type="ARBA" id="ARBA00023284"/>
    </source>
</evidence>
<dbReference type="InterPro" id="IPR050553">
    <property type="entry name" value="Thioredoxin_ResA/DsbE_sf"/>
</dbReference>
<keyword evidence="2" id="KW-0201">Cytochrome c-type biogenesis</keyword>
<dbReference type="PROSITE" id="PS51257">
    <property type="entry name" value="PROKAR_LIPOPROTEIN"/>
    <property type="match status" value="1"/>
</dbReference>
<proteinExistence type="predicted"/>
<accession>A0ABS5JS33</accession>
<protein>
    <submittedName>
        <fullName evidence="6">TlpA family protein disulfide reductase</fullName>
    </submittedName>
</protein>
<dbReference type="CDD" id="cd02966">
    <property type="entry name" value="TlpA_like_family"/>
    <property type="match status" value="1"/>
</dbReference>
<dbReference type="SUPFAM" id="SSF52833">
    <property type="entry name" value="Thioredoxin-like"/>
    <property type="match status" value="1"/>
</dbReference>
<dbReference type="RefSeq" id="WP_212214403.1">
    <property type="nucleotide sequence ID" value="NZ_JAGUCO010000002.1"/>
</dbReference>